<gene>
    <name evidence="1" type="ordered locus">BMS_0236</name>
</gene>
<name>E1X2X2_HALMS</name>
<dbReference type="SUPFAM" id="SSF53067">
    <property type="entry name" value="Actin-like ATPase domain"/>
    <property type="match status" value="1"/>
</dbReference>
<dbReference type="HOGENOM" id="CLU_1341698_0_0_7"/>
<protein>
    <submittedName>
        <fullName evidence="1">Glycoprotein endopeptidase</fullName>
    </submittedName>
</protein>
<dbReference type="STRING" id="862908.BMS_0236"/>
<dbReference type="RefSeq" id="WP_014242956.1">
    <property type="nucleotide sequence ID" value="NC_016620.1"/>
</dbReference>
<dbReference type="AlphaFoldDB" id="E1X2X2"/>
<dbReference type="Gene3D" id="3.30.420.200">
    <property type="match status" value="1"/>
</dbReference>
<accession>E1X2X2</accession>
<sequence length="204" mass="23773">MAYLFIDTSDHLVLGLLDENYRWLDFVETEDKKSSASIHSHVYSLLEKRNLKIKEVQGLFQVAGPGSYTGMRISEGMAQVLEWQDIPIYSFYHFSVPFILGIERGAWVSKAFKGEIFLYEWRGEKVEKSLHSEKDLSSLQEKLSPELGEFWTHFDGVIDQISRSSAQLIKEKPEEVFSYVAESQLREKPFYYRSLENEFHVSNK</sequence>
<dbReference type="InterPro" id="IPR043129">
    <property type="entry name" value="ATPase_NBD"/>
</dbReference>
<dbReference type="PATRIC" id="fig|862908.3.peg.227"/>
<dbReference type="Proteomes" id="UP000008963">
    <property type="component" value="Chromosome"/>
</dbReference>
<evidence type="ECO:0000313" key="2">
    <source>
        <dbReference type="Proteomes" id="UP000008963"/>
    </source>
</evidence>
<reference evidence="2" key="1">
    <citation type="journal article" date="2013" name="ISME J.">
        <title>A small predatory core genome in the divergent marine Bacteriovorax marinus SJ and the terrestrial Bdellovibrio bacteriovorus.</title>
        <authorList>
            <person name="Crossman L.C."/>
            <person name="Chen H."/>
            <person name="Cerdeno-Tarraga A.M."/>
            <person name="Brooks K."/>
            <person name="Quail M.A."/>
            <person name="Pineiro S.A."/>
            <person name="Hobley L."/>
            <person name="Sockett R.E."/>
            <person name="Bentley S.D."/>
            <person name="Parkhill J."/>
            <person name="Williams H.N."/>
            <person name="Stine O.C."/>
        </authorList>
    </citation>
    <scope>NUCLEOTIDE SEQUENCE [LARGE SCALE GENOMIC DNA]</scope>
    <source>
        <strain evidence="2">ATCC BAA-682 / DSM 15412 / SJ</strain>
    </source>
</reference>
<dbReference type="eggNOG" id="COG1214">
    <property type="taxonomic scope" value="Bacteria"/>
</dbReference>
<proteinExistence type="predicted"/>
<keyword evidence="2" id="KW-1185">Reference proteome</keyword>
<evidence type="ECO:0000313" key="1">
    <source>
        <dbReference type="EMBL" id="CBW25167.1"/>
    </source>
</evidence>
<dbReference type="OrthoDB" id="9809995at2"/>
<dbReference type="Gene3D" id="3.30.420.40">
    <property type="match status" value="1"/>
</dbReference>
<organism evidence="1 2">
    <name type="scientific">Halobacteriovorax marinus (strain ATCC BAA-682 / DSM 15412 / SJ)</name>
    <name type="common">Bacteriovorax marinus</name>
    <dbReference type="NCBI Taxonomy" id="862908"/>
    <lineage>
        <taxon>Bacteria</taxon>
        <taxon>Pseudomonadati</taxon>
        <taxon>Bdellovibrionota</taxon>
        <taxon>Bacteriovoracia</taxon>
        <taxon>Bacteriovoracales</taxon>
        <taxon>Halobacteriovoraceae</taxon>
        <taxon>Halobacteriovorax</taxon>
    </lineage>
</organism>
<dbReference type="KEGG" id="bmx:BMS_0236"/>
<dbReference type="EMBL" id="FQ312005">
    <property type="protein sequence ID" value="CBW25167.1"/>
    <property type="molecule type" value="Genomic_DNA"/>
</dbReference>